<feature type="region of interest" description="Disordered" evidence="1">
    <location>
        <begin position="1"/>
        <end position="25"/>
    </location>
</feature>
<gene>
    <name evidence="2" type="ORF">T265_08306</name>
</gene>
<sequence length="137" mass="15310">MEGTERGVDARSGMPGTDGGRNISGGRITTFGELGNEQLYWTGFGWASEDTVKFCGNGGIACPKMHLKNRQLYGRNTLLIRLLRTLRQPTTGFVLLGAHQYPNQNGGRFKVTIDLVAWTRLKLCCDRRGKRQHIQIE</sequence>
<dbReference type="Proteomes" id="UP000054324">
    <property type="component" value="Unassembled WGS sequence"/>
</dbReference>
<organism evidence="2 3">
    <name type="scientific">Opisthorchis viverrini</name>
    <name type="common">Southeast Asian liver fluke</name>
    <dbReference type="NCBI Taxonomy" id="6198"/>
    <lineage>
        <taxon>Eukaryota</taxon>
        <taxon>Metazoa</taxon>
        <taxon>Spiralia</taxon>
        <taxon>Lophotrochozoa</taxon>
        <taxon>Platyhelminthes</taxon>
        <taxon>Trematoda</taxon>
        <taxon>Digenea</taxon>
        <taxon>Opisthorchiida</taxon>
        <taxon>Opisthorchiata</taxon>
        <taxon>Opisthorchiidae</taxon>
        <taxon>Opisthorchis</taxon>
    </lineage>
</organism>
<dbReference type="EMBL" id="KL596829">
    <property type="protein sequence ID" value="KER23948.1"/>
    <property type="molecule type" value="Genomic_DNA"/>
</dbReference>
<name>A0A074ZA03_OPIVI</name>
<accession>A0A074ZA03</accession>
<keyword evidence="3" id="KW-1185">Reference proteome</keyword>
<evidence type="ECO:0000256" key="1">
    <source>
        <dbReference type="SAM" id="MobiDB-lite"/>
    </source>
</evidence>
<protein>
    <submittedName>
        <fullName evidence="2">Uncharacterized protein</fullName>
    </submittedName>
</protein>
<dbReference type="RefSeq" id="XP_009172326.1">
    <property type="nucleotide sequence ID" value="XM_009174062.1"/>
</dbReference>
<reference evidence="2 3" key="1">
    <citation type="submission" date="2013-11" db="EMBL/GenBank/DDBJ databases">
        <title>Opisthorchis viverrini - life in the bile duct.</title>
        <authorList>
            <person name="Young N.D."/>
            <person name="Nagarajan N."/>
            <person name="Lin S.J."/>
            <person name="Korhonen P.K."/>
            <person name="Jex A.R."/>
            <person name="Hall R.S."/>
            <person name="Safavi-Hemami H."/>
            <person name="Kaewkong W."/>
            <person name="Bertrand D."/>
            <person name="Gao S."/>
            <person name="Seet Q."/>
            <person name="Wongkham S."/>
            <person name="Teh B.T."/>
            <person name="Wongkham C."/>
            <person name="Intapan P.M."/>
            <person name="Maleewong W."/>
            <person name="Yang X."/>
            <person name="Hu M."/>
            <person name="Wang Z."/>
            <person name="Hofmann A."/>
            <person name="Sternberg P.W."/>
            <person name="Tan P."/>
            <person name="Wang J."/>
            <person name="Gasser R.B."/>
        </authorList>
    </citation>
    <scope>NUCLEOTIDE SEQUENCE [LARGE SCALE GENOMIC DNA]</scope>
</reference>
<dbReference type="CTD" id="20322485"/>
<proteinExistence type="predicted"/>
<dbReference type="GeneID" id="20322485"/>
<evidence type="ECO:0000313" key="2">
    <source>
        <dbReference type="EMBL" id="KER23948.1"/>
    </source>
</evidence>
<dbReference type="AlphaFoldDB" id="A0A074ZA03"/>
<dbReference type="KEGG" id="ovi:T265_08306"/>
<evidence type="ECO:0000313" key="3">
    <source>
        <dbReference type="Proteomes" id="UP000054324"/>
    </source>
</evidence>